<dbReference type="Proteomes" id="UP000236755">
    <property type="component" value="Unassembled WGS sequence"/>
</dbReference>
<dbReference type="EMBL" id="FNQT01000004">
    <property type="protein sequence ID" value="SEA29378.1"/>
    <property type="molecule type" value="Genomic_DNA"/>
</dbReference>
<proteinExistence type="predicted"/>
<feature type="region of interest" description="Disordered" evidence="1">
    <location>
        <begin position="985"/>
        <end position="1004"/>
    </location>
</feature>
<evidence type="ECO:0000256" key="1">
    <source>
        <dbReference type="SAM" id="MobiDB-lite"/>
    </source>
</evidence>
<name>A0A1H3ZVV9_9EURY</name>
<organism evidence="3 5">
    <name type="scientific">Haloplanus vescus</name>
    <dbReference type="NCBI Taxonomy" id="555874"/>
    <lineage>
        <taxon>Archaea</taxon>
        <taxon>Methanobacteriati</taxon>
        <taxon>Methanobacteriota</taxon>
        <taxon>Stenosarchaea group</taxon>
        <taxon>Halobacteria</taxon>
        <taxon>Halobacteriales</taxon>
        <taxon>Haloferacaceae</taxon>
        <taxon>Haloplanus</taxon>
    </lineage>
</organism>
<accession>A0A1H3ZVV9</accession>
<evidence type="ECO:0000259" key="2">
    <source>
        <dbReference type="Pfam" id="PF25873"/>
    </source>
</evidence>
<dbReference type="OrthoDB" id="350172at2157"/>
<evidence type="ECO:0000313" key="4">
    <source>
        <dbReference type="EMBL" id="SEA29378.1"/>
    </source>
</evidence>
<dbReference type="EMBL" id="FNQT01000004">
    <property type="protein sequence ID" value="SEA27414.1"/>
    <property type="molecule type" value="Genomic_DNA"/>
</dbReference>
<dbReference type="Gene3D" id="3.40.50.300">
    <property type="entry name" value="P-loop containing nucleotide triphosphate hydrolases"/>
    <property type="match status" value="1"/>
</dbReference>
<feature type="region of interest" description="Disordered" evidence="1">
    <location>
        <begin position="811"/>
        <end position="841"/>
    </location>
</feature>
<protein>
    <recommendedName>
        <fullName evidence="2">MalT-like winged helix domain-containing protein</fullName>
    </recommendedName>
</protein>
<dbReference type="Pfam" id="PF25873">
    <property type="entry name" value="WHD_MalT"/>
    <property type="match status" value="1"/>
</dbReference>
<dbReference type="SUPFAM" id="SSF48371">
    <property type="entry name" value="ARM repeat"/>
    <property type="match status" value="1"/>
</dbReference>
<dbReference type="InterPro" id="IPR027417">
    <property type="entry name" value="P-loop_NTPase"/>
</dbReference>
<feature type="compositionally biased region" description="Basic and acidic residues" evidence="1">
    <location>
        <begin position="829"/>
        <end position="841"/>
    </location>
</feature>
<dbReference type="InterPro" id="IPR059106">
    <property type="entry name" value="WHD_MalT"/>
</dbReference>
<keyword evidence="5" id="KW-1185">Reference proteome</keyword>
<evidence type="ECO:0000313" key="5">
    <source>
        <dbReference type="Proteomes" id="UP000236755"/>
    </source>
</evidence>
<gene>
    <name evidence="3" type="ORF">SAMN04488065_2477</name>
    <name evidence="4" type="ORF">SAMN04488065_2571</name>
</gene>
<sequence>MTEDSVFLADSISRPEEEIIVQYIQERESPIHIFGEPGVGKTTILERVITDGIADLDVNKRNIRANHSLNDLFREVCHALFAALPEDKKEEGRQFAGLSVSSPVGGAGVSFESVEAEASRAQFGYRDSLLGLSELFPEDQRLLICIDDVHELSDDERAIRDAIQEADDTLPSEVVLITAGRLVWDDLETAVSLSMFAEEQTVTFLQDVFPEISAERARTIHDQLGGHPLYIGLLAESDVDQELPDIPEREVQQEIEQRYFGFLEPDERRLLLATAPLDELNEELCTQVVSEEYGFDRITVGDILDSLSTRTVVQTIGRNADGLQTFKIHDVFREFLQERSDHIEIARRGACIYYAEKLIQLVDEDRTFETEIDYVTSWSTHLSDHVINEESHLIAQLIEETVADDGLRFYPLSLLIREFKKRDATALPDEIVESVLDSVDASCSMANDFYDTDLDHSWAELLFQDGAFTNPDSNLISYLGRTTETQPTFIRRVAEEIDTEDNRTLRFLISIGRDLPINDAALIGQQAAIWIQDDEAYGYLASHTLRLASYLAENGEYDVPLEILEAVLEPRDGDQLDIDQGMVRYNLTTMLDENFDALISERGEKLIRVFASKLTAALDQYADRARLVAARTSFADLQYVEDNRGSLEEILLEYFIRAVTDWVAENTSGNEQNELVEQLLSRPTLLRRVGFYVLSEHPDSFEETIQNELTTSENYREHQSQYEFYLVLSSGFEYLDDAAQAQVCEIIEDGPYTDSVEDQAARMAERGEESASYFEQRIRETWRRDRLYMIREHLKGEYSDQLDELVEKYGEPDQLPSRTPQPTVSGGMVRERGPVETEELREQSAEEVLTTAVEWEPPESDLWDTLEDDQLEEQNYLGFSRQLRELIMEDPQRYAREISVLEDANPRYAEAAFRAFSELVDDGETFPWESIIELGQVITASPTSWSGQVRTNLAKLINKGIAADAIEFPAGTESAVESILRTLLTDSDPDADRDQPSEGMAGYGDPVQVAINSVRPMAVNAYITYLSWQDGHTEDALSQDIFDPIRDRIREDPSLAVRSVIGRRFGRLYSLDPDLIEEHLTDIFPRDTDLDGRQRFIAAWNSYTASNRYWDDDSFRPYYRHALNLLDTDEDQAYQIAIRSTTAHVVSIYLFEDEDIADEDSLMRQFYDVVDRDGAKELASTMSSSMGNDNVEEQWKKIRELWSWRLDTLDPDDEANGAEVYQFLDCVRNSTKTTLEEENILIGRSLPFVAHQNHHWRRIEEWLAEQSTSYPVVAINLYDELVEAVPCEDWSAIARNSEEENRSQLYESAEAAGSDPLQTALDIADQFAAENNQMDREFLEQHLTP</sequence>
<evidence type="ECO:0000313" key="3">
    <source>
        <dbReference type="EMBL" id="SEA27414.1"/>
    </source>
</evidence>
<feature type="domain" description="MalT-like winged helix" evidence="2">
    <location>
        <begin position="262"/>
        <end position="341"/>
    </location>
</feature>
<dbReference type="RefSeq" id="WP_143025267.1">
    <property type="nucleotide sequence ID" value="NZ_FNQT01000004.1"/>
</dbReference>
<dbReference type="SUPFAM" id="SSF52540">
    <property type="entry name" value="P-loop containing nucleoside triphosphate hydrolases"/>
    <property type="match status" value="1"/>
</dbReference>
<dbReference type="InterPro" id="IPR016024">
    <property type="entry name" value="ARM-type_fold"/>
</dbReference>
<reference evidence="3 5" key="1">
    <citation type="submission" date="2016-10" db="EMBL/GenBank/DDBJ databases">
        <authorList>
            <person name="de Groot N.N."/>
        </authorList>
    </citation>
    <scope>NUCLEOTIDE SEQUENCE [LARGE SCALE GENOMIC DNA]</scope>
    <source>
        <strain evidence="3 5">CGMCC 1.8712</strain>
    </source>
</reference>